<dbReference type="PANTHER" id="PTHR33164">
    <property type="entry name" value="TRANSCRIPTIONAL REGULATOR, MARR FAMILY"/>
    <property type="match status" value="1"/>
</dbReference>
<dbReference type="Gene3D" id="1.10.10.10">
    <property type="entry name" value="Winged helix-like DNA-binding domain superfamily/Winged helix DNA-binding domain"/>
    <property type="match status" value="1"/>
</dbReference>
<dbReference type="SMART" id="SM00418">
    <property type="entry name" value="HTH_ARSR"/>
    <property type="match status" value="1"/>
</dbReference>
<feature type="domain" description="HTH marR-type" evidence="1">
    <location>
        <begin position="15"/>
        <end position="145"/>
    </location>
</feature>
<dbReference type="PANTHER" id="PTHR33164:SF89">
    <property type="entry name" value="MARR FAMILY REGULATORY PROTEIN"/>
    <property type="match status" value="1"/>
</dbReference>
<dbReference type="Proteomes" id="UP000316181">
    <property type="component" value="Unassembled WGS sequence"/>
</dbReference>
<organism evidence="2 3">
    <name type="scientific">Rarobacter incanus</name>
    <dbReference type="NCBI Taxonomy" id="153494"/>
    <lineage>
        <taxon>Bacteria</taxon>
        <taxon>Bacillati</taxon>
        <taxon>Actinomycetota</taxon>
        <taxon>Actinomycetes</taxon>
        <taxon>Micrococcales</taxon>
        <taxon>Rarobacteraceae</taxon>
        <taxon>Rarobacter</taxon>
    </lineage>
</organism>
<dbReference type="EMBL" id="VFNV01000001">
    <property type="protein sequence ID" value="TQK75653.1"/>
    <property type="molecule type" value="Genomic_DNA"/>
</dbReference>
<sequence>MTGAKSGAATRRDDLADIGGYVTAIARYLTEIAHRHPAVARLTPLEILIVRYVEMHGGVSPKDLAKSVGMQASNTSAALRSLARQGLIEKRRVEGDGRKISLHVTDEALRTIAMVRDITADALEDLVPRGPAAGRLLRALTEIEDGLRR</sequence>
<evidence type="ECO:0000313" key="2">
    <source>
        <dbReference type="EMBL" id="TQK75653.1"/>
    </source>
</evidence>
<evidence type="ECO:0000259" key="1">
    <source>
        <dbReference type="PROSITE" id="PS50995"/>
    </source>
</evidence>
<dbReference type="Pfam" id="PF12802">
    <property type="entry name" value="MarR_2"/>
    <property type="match status" value="1"/>
</dbReference>
<accession>A0A542SM05</accession>
<name>A0A542SM05_9MICO</name>
<dbReference type="InterPro" id="IPR001845">
    <property type="entry name" value="HTH_ArsR_DNA-bd_dom"/>
</dbReference>
<dbReference type="InterPro" id="IPR036388">
    <property type="entry name" value="WH-like_DNA-bd_sf"/>
</dbReference>
<dbReference type="SMART" id="SM00347">
    <property type="entry name" value="HTH_MARR"/>
    <property type="match status" value="1"/>
</dbReference>
<dbReference type="InterPro" id="IPR036390">
    <property type="entry name" value="WH_DNA-bd_sf"/>
</dbReference>
<dbReference type="AlphaFoldDB" id="A0A542SM05"/>
<proteinExistence type="predicted"/>
<dbReference type="InterPro" id="IPR039422">
    <property type="entry name" value="MarR/SlyA-like"/>
</dbReference>
<dbReference type="GO" id="GO:0006950">
    <property type="term" value="P:response to stress"/>
    <property type="evidence" value="ECO:0007669"/>
    <property type="project" value="TreeGrafter"/>
</dbReference>
<dbReference type="PROSITE" id="PS50995">
    <property type="entry name" value="HTH_MARR_2"/>
    <property type="match status" value="1"/>
</dbReference>
<protein>
    <submittedName>
        <fullName evidence="2">MarR family protein</fullName>
    </submittedName>
</protein>
<dbReference type="InterPro" id="IPR000835">
    <property type="entry name" value="HTH_MarR-typ"/>
</dbReference>
<keyword evidence="3" id="KW-1185">Reference proteome</keyword>
<gene>
    <name evidence="2" type="ORF">FB389_0285</name>
</gene>
<comment type="caution">
    <text evidence="2">The sequence shown here is derived from an EMBL/GenBank/DDBJ whole genome shotgun (WGS) entry which is preliminary data.</text>
</comment>
<reference evidence="2 3" key="1">
    <citation type="submission" date="2019-06" db="EMBL/GenBank/DDBJ databases">
        <title>Sequencing the genomes of 1000 actinobacteria strains.</title>
        <authorList>
            <person name="Klenk H.-P."/>
        </authorList>
    </citation>
    <scope>NUCLEOTIDE SEQUENCE [LARGE SCALE GENOMIC DNA]</scope>
    <source>
        <strain evidence="2 3">DSM 10596</strain>
    </source>
</reference>
<evidence type="ECO:0000313" key="3">
    <source>
        <dbReference type="Proteomes" id="UP000316181"/>
    </source>
</evidence>
<dbReference type="SUPFAM" id="SSF46785">
    <property type="entry name" value="Winged helix' DNA-binding domain"/>
    <property type="match status" value="1"/>
</dbReference>
<dbReference type="GO" id="GO:0003700">
    <property type="term" value="F:DNA-binding transcription factor activity"/>
    <property type="evidence" value="ECO:0007669"/>
    <property type="project" value="InterPro"/>
</dbReference>